<keyword evidence="3" id="KW-0012">Acyltransferase</keyword>
<dbReference type="Pfam" id="PF00109">
    <property type="entry name" value="ketoacyl-synt"/>
    <property type="match status" value="1"/>
</dbReference>
<name>A0A9X3XHQ0_9BACT</name>
<dbReference type="SUPFAM" id="SSF53901">
    <property type="entry name" value="Thiolase-like"/>
    <property type="match status" value="2"/>
</dbReference>
<accession>A0A9X3XHQ0</accession>
<proteinExistence type="inferred from homology"/>
<dbReference type="PANTHER" id="PTHR11712:SF322">
    <property type="entry name" value="POLYKETIDE BETA-KETOACYL SYNTHASE 2-RELATED"/>
    <property type="match status" value="1"/>
</dbReference>
<dbReference type="RefSeq" id="WP_272428349.1">
    <property type="nucleotide sequence ID" value="NZ_JAGTJJ010000103.1"/>
</dbReference>
<dbReference type="EMBL" id="JAGTJJ010000103">
    <property type="protein sequence ID" value="MDC3989293.1"/>
    <property type="molecule type" value="Genomic_DNA"/>
</dbReference>
<protein>
    <submittedName>
        <fullName evidence="6">Beta-ketoacyl-[acyl-carrier-protein] synthase family protein</fullName>
    </submittedName>
</protein>
<dbReference type="GO" id="GO:0004315">
    <property type="term" value="F:3-oxoacyl-[acyl-carrier-protein] synthase activity"/>
    <property type="evidence" value="ECO:0007669"/>
    <property type="project" value="TreeGrafter"/>
</dbReference>
<evidence type="ECO:0000256" key="2">
    <source>
        <dbReference type="ARBA" id="ARBA00022679"/>
    </source>
</evidence>
<evidence type="ECO:0000259" key="5">
    <source>
        <dbReference type="PROSITE" id="PS52004"/>
    </source>
</evidence>
<comment type="similarity">
    <text evidence="1 4">Belongs to the thiolase-like superfamily. Beta-ketoacyl-ACP synthases family.</text>
</comment>
<dbReference type="InterPro" id="IPR014031">
    <property type="entry name" value="Ketoacyl_synth_C"/>
</dbReference>
<dbReference type="PROSITE" id="PS52004">
    <property type="entry name" value="KS3_2"/>
    <property type="match status" value="1"/>
</dbReference>
<reference evidence="6 7" key="1">
    <citation type="submission" date="2021-04" db="EMBL/GenBank/DDBJ databases">
        <title>Genome analysis of Polyangium sp.</title>
        <authorList>
            <person name="Li Y."/>
            <person name="Wang J."/>
        </authorList>
    </citation>
    <scope>NUCLEOTIDE SEQUENCE [LARGE SCALE GENOMIC DNA]</scope>
    <source>
        <strain evidence="6 7">SDU14</strain>
    </source>
</reference>
<feature type="domain" description="Ketosynthase family 3 (KS3)" evidence="5">
    <location>
        <begin position="2"/>
        <end position="410"/>
    </location>
</feature>
<gene>
    <name evidence="6" type="ORF">KEG57_53010</name>
</gene>
<evidence type="ECO:0000256" key="1">
    <source>
        <dbReference type="ARBA" id="ARBA00008467"/>
    </source>
</evidence>
<dbReference type="Proteomes" id="UP001151081">
    <property type="component" value="Unassembled WGS sequence"/>
</dbReference>
<keyword evidence="7" id="KW-1185">Reference proteome</keyword>
<evidence type="ECO:0000313" key="7">
    <source>
        <dbReference type="Proteomes" id="UP001151081"/>
    </source>
</evidence>
<sequence length="415" mass="44053">MSRRVVITGIGIIAPNGIGKDAVWTSVNESRVALSGITRFDTEGFSSDVAGELRGFDPLDFMNVRLSRKLDPFTQYAIAASQLALKDAELDLARVDKLAFGVYVGNCFGGWAFTDRELRKLHNQGPRELSAFQATAWFPAAPQGQISILLELRGHSKTIVCDRASGLASIGYAARNIAQGKSDLILAGGTEAPITPLIFSACSTDGVLAKRRRGAGESYLPFDEKHEGLVLGEGSAFLLLEEREHALRRNAKIYAELHGFAMTSDACHPAPLPAEERGLSVAMREALRDAAVAPEAVSFVMADGMATKEGDYQEAQAIHKVFGERAASVPVTAPKSMFGHLYGAAGAVDVALSALSLQHRVIPPTASLTTLASDCRLDVVTTPRKAEAMDYVLIAGRGSGGTNAAVVIAAPEQAC</sequence>
<organism evidence="6 7">
    <name type="scientific">Polyangium jinanense</name>
    <dbReference type="NCBI Taxonomy" id="2829994"/>
    <lineage>
        <taxon>Bacteria</taxon>
        <taxon>Pseudomonadati</taxon>
        <taxon>Myxococcota</taxon>
        <taxon>Polyangia</taxon>
        <taxon>Polyangiales</taxon>
        <taxon>Polyangiaceae</taxon>
        <taxon>Polyangium</taxon>
    </lineage>
</organism>
<dbReference type="InterPro" id="IPR020841">
    <property type="entry name" value="PKS_Beta-ketoAc_synthase_dom"/>
</dbReference>
<dbReference type="Pfam" id="PF02801">
    <property type="entry name" value="Ketoacyl-synt_C"/>
    <property type="match status" value="1"/>
</dbReference>
<dbReference type="SMART" id="SM00825">
    <property type="entry name" value="PKS_KS"/>
    <property type="match status" value="1"/>
</dbReference>
<evidence type="ECO:0000256" key="4">
    <source>
        <dbReference type="RuleBase" id="RU003694"/>
    </source>
</evidence>
<dbReference type="InterPro" id="IPR014030">
    <property type="entry name" value="Ketoacyl_synth_N"/>
</dbReference>
<dbReference type="InterPro" id="IPR000794">
    <property type="entry name" value="Beta-ketoacyl_synthase"/>
</dbReference>
<dbReference type="GO" id="GO:0006633">
    <property type="term" value="P:fatty acid biosynthetic process"/>
    <property type="evidence" value="ECO:0007669"/>
    <property type="project" value="TreeGrafter"/>
</dbReference>
<keyword evidence="2 4" id="KW-0808">Transferase</keyword>
<dbReference type="Gene3D" id="3.40.47.10">
    <property type="match status" value="2"/>
</dbReference>
<dbReference type="CDD" id="cd00834">
    <property type="entry name" value="KAS_I_II"/>
    <property type="match status" value="1"/>
</dbReference>
<dbReference type="AlphaFoldDB" id="A0A9X3XHQ0"/>
<dbReference type="PANTHER" id="PTHR11712">
    <property type="entry name" value="POLYKETIDE SYNTHASE-RELATED"/>
    <property type="match status" value="1"/>
</dbReference>
<evidence type="ECO:0000313" key="6">
    <source>
        <dbReference type="EMBL" id="MDC3989293.1"/>
    </source>
</evidence>
<dbReference type="InterPro" id="IPR016039">
    <property type="entry name" value="Thiolase-like"/>
</dbReference>
<evidence type="ECO:0000256" key="3">
    <source>
        <dbReference type="ARBA" id="ARBA00023315"/>
    </source>
</evidence>
<comment type="caution">
    <text evidence="6">The sequence shown here is derived from an EMBL/GenBank/DDBJ whole genome shotgun (WGS) entry which is preliminary data.</text>
</comment>